<gene>
    <name evidence="3" type="ORF">Ctob_010303</name>
</gene>
<name>A0A0M0K123_9EUKA</name>
<sequence length="282" mass="29750">MTAPADRIAAQLAALVRRVQSTNEMLRAPVEELAMRLHAQYPGDVGVFCVYLLNYKLLKPGEALFLGANEPHAYLSGDCAEVMATSDNVVRAGLTPKWKDVETLCSCLTYIDGPPHLVVPTQPAGQPHVWTYVPPEVVDEFLLDRVEFGAQDGAVDGEERAAEVEARLPASAGLAVLIVVHGTATVEQLDSQSDVFVGLKSAMSAGAIHLVCPHTVLRLRPCGREPLLVFRAAAKPQPGSEEAAELTGMTSISIALHSLDLPEKEDAGGGVPGGGCAAAGRS</sequence>
<dbReference type="Proteomes" id="UP000037460">
    <property type="component" value="Unassembled WGS sequence"/>
</dbReference>
<dbReference type="UniPathway" id="UPA00126">
    <property type="reaction ID" value="UER00423"/>
</dbReference>
<dbReference type="Gene3D" id="2.60.120.10">
    <property type="entry name" value="Jelly Rolls"/>
    <property type="match status" value="2"/>
</dbReference>
<dbReference type="InterPro" id="IPR011051">
    <property type="entry name" value="RmlC_Cupin_sf"/>
</dbReference>
<evidence type="ECO:0000313" key="4">
    <source>
        <dbReference type="Proteomes" id="UP000037460"/>
    </source>
</evidence>
<keyword evidence="3" id="KW-0413">Isomerase</keyword>
<dbReference type="Pfam" id="PF20512">
    <property type="entry name" value="PMI_typeI_hel"/>
    <property type="match status" value="1"/>
</dbReference>
<dbReference type="GO" id="GO:0005829">
    <property type="term" value="C:cytosol"/>
    <property type="evidence" value="ECO:0007669"/>
    <property type="project" value="TreeGrafter"/>
</dbReference>
<proteinExistence type="predicted"/>
<dbReference type="OrthoDB" id="6605218at2759"/>
<feature type="compositionally biased region" description="Gly residues" evidence="1">
    <location>
        <begin position="268"/>
        <end position="282"/>
    </location>
</feature>
<dbReference type="InterPro" id="IPR046458">
    <property type="entry name" value="PMI_typeI_hel"/>
</dbReference>
<feature type="domain" description="Phosphomannose isomerase type I helical insertion" evidence="2">
    <location>
        <begin position="1"/>
        <end position="53"/>
    </location>
</feature>
<dbReference type="PANTHER" id="PTHR10309">
    <property type="entry name" value="MANNOSE-6-PHOSPHATE ISOMERASE"/>
    <property type="match status" value="1"/>
</dbReference>
<accession>A0A0M0K123</accession>
<dbReference type="Gene3D" id="1.10.441.10">
    <property type="entry name" value="Phosphomannose Isomerase, domain 2"/>
    <property type="match status" value="1"/>
</dbReference>
<evidence type="ECO:0000313" key="3">
    <source>
        <dbReference type="EMBL" id="KOO32576.1"/>
    </source>
</evidence>
<evidence type="ECO:0000256" key="1">
    <source>
        <dbReference type="SAM" id="MobiDB-lite"/>
    </source>
</evidence>
<dbReference type="EMBL" id="JWZX01001735">
    <property type="protein sequence ID" value="KOO32576.1"/>
    <property type="molecule type" value="Genomic_DNA"/>
</dbReference>
<keyword evidence="4" id="KW-1185">Reference proteome</keyword>
<comment type="caution">
    <text evidence="3">The sequence shown here is derived from an EMBL/GenBank/DDBJ whole genome shotgun (WGS) entry which is preliminary data.</text>
</comment>
<dbReference type="PRINTS" id="PR00714">
    <property type="entry name" value="MAN6PISMRASE"/>
</dbReference>
<dbReference type="InterPro" id="IPR016305">
    <property type="entry name" value="Mannose-6-P_Isomerase"/>
</dbReference>
<dbReference type="AlphaFoldDB" id="A0A0M0K123"/>
<dbReference type="InterPro" id="IPR014710">
    <property type="entry name" value="RmlC-like_jellyroll"/>
</dbReference>
<organism evidence="3 4">
    <name type="scientific">Chrysochromulina tobinii</name>
    <dbReference type="NCBI Taxonomy" id="1460289"/>
    <lineage>
        <taxon>Eukaryota</taxon>
        <taxon>Haptista</taxon>
        <taxon>Haptophyta</taxon>
        <taxon>Prymnesiophyceae</taxon>
        <taxon>Prymnesiales</taxon>
        <taxon>Chrysochromulinaceae</taxon>
        <taxon>Chrysochromulina</taxon>
    </lineage>
</organism>
<reference evidence="4" key="1">
    <citation type="journal article" date="2015" name="PLoS Genet.">
        <title>Genome Sequence and Transcriptome Analyses of Chrysochromulina tobin: Metabolic Tools for Enhanced Algal Fitness in the Prominent Order Prymnesiales (Haptophyceae).</title>
        <authorList>
            <person name="Hovde B.T."/>
            <person name="Deodato C.R."/>
            <person name="Hunsperger H.M."/>
            <person name="Ryken S.A."/>
            <person name="Yost W."/>
            <person name="Jha R.K."/>
            <person name="Patterson J."/>
            <person name="Monnat R.J. Jr."/>
            <person name="Barlow S.B."/>
            <person name="Starkenburg S.R."/>
            <person name="Cattolico R.A."/>
        </authorList>
    </citation>
    <scope>NUCLEOTIDE SEQUENCE</scope>
    <source>
        <strain evidence="4">CCMP291</strain>
    </source>
</reference>
<dbReference type="GO" id="GO:0009298">
    <property type="term" value="P:GDP-mannose biosynthetic process"/>
    <property type="evidence" value="ECO:0007669"/>
    <property type="project" value="UniProtKB-UniPathway"/>
</dbReference>
<dbReference type="SUPFAM" id="SSF51182">
    <property type="entry name" value="RmlC-like cupins"/>
    <property type="match status" value="1"/>
</dbReference>
<dbReference type="GO" id="GO:0004476">
    <property type="term" value="F:mannose-6-phosphate isomerase activity"/>
    <property type="evidence" value="ECO:0007669"/>
    <property type="project" value="InterPro"/>
</dbReference>
<evidence type="ECO:0000259" key="2">
    <source>
        <dbReference type="Pfam" id="PF20512"/>
    </source>
</evidence>
<protein>
    <submittedName>
        <fullName evidence="3">Mannose-6-phosphate isomerase</fullName>
    </submittedName>
</protein>
<dbReference type="PANTHER" id="PTHR10309:SF0">
    <property type="entry name" value="MANNOSE-6-PHOSPHATE ISOMERASE"/>
    <property type="match status" value="1"/>
</dbReference>
<feature type="region of interest" description="Disordered" evidence="1">
    <location>
        <begin position="263"/>
        <end position="282"/>
    </location>
</feature>